<dbReference type="AlphaFoldDB" id="A0A0R0ANV6"/>
<reference evidence="4 5" key="1">
    <citation type="submission" date="2015-10" db="EMBL/GenBank/DDBJ databases">
        <title>Genome sequencing and analysis of members of genus Stenotrophomonas.</title>
        <authorList>
            <person name="Patil P.P."/>
            <person name="Midha S."/>
            <person name="Patil P.B."/>
        </authorList>
    </citation>
    <scope>NUCLEOTIDE SEQUENCE [LARGE SCALE GENOMIC DNA]</scope>
    <source>
        <strain evidence="4 5">JCM 16536</strain>
    </source>
</reference>
<dbReference type="Gene3D" id="3.40.50.1820">
    <property type="entry name" value="alpha/beta hydrolase"/>
    <property type="match status" value="1"/>
</dbReference>
<evidence type="ECO:0000313" key="5">
    <source>
        <dbReference type="Proteomes" id="UP000051802"/>
    </source>
</evidence>
<feature type="chain" id="PRO_5006391068" evidence="2">
    <location>
        <begin position="20"/>
        <end position="269"/>
    </location>
</feature>
<dbReference type="OrthoDB" id="9764953at2"/>
<evidence type="ECO:0000256" key="2">
    <source>
        <dbReference type="SAM" id="SignalP"/>
    </source>
</evidence>
<dbReference type="GO" id="GO:0006508">
    <property type="term" value="P:proteolysis"/>
    <property type="evidence" value="ECO:0007669"/>
    <property type="project" value="InterPro"/>
</dbReference>
<dbReference type="PANTHER" id="PTHR43037">
    <property type="entry name" value="UNNAMED PRODUCT-RELATED"/>
    <property type="match status" value="1"/>
</dbReference>
<sequence length="269" mass="29863">MRRRQFLLALGVSMLAACASTPPAPPRGHFVHRELELEGRTYRYQVFVPLARQQQEGPLPIVLFLHGSGERGDDGHSQTESGLGPYLREHATQFPALVVLPQVPEDEQWMGVNARMALATLDAASTEFGADPARTYLTGMSMGGYGTWEIALMVPQRFAALVPICGALHSARADEDQLYVSEVAGVRDRYAAVAHRLRQVPVWMFHGAQDDLVPPADDRRLYKAARLAGANMRYSEYPDGNHNAWDATYADARMWEWMFAQRLKGAPAG</sequence>
<dbReference type="Pfam" id="PF00326">
    <property type="entry name" value="Peptidase_S9"/>
    <property type="match status" value="1"/>
</dbReference>
<evidence type="ECO:0000259" key="3">
    <source>
        <dbReference type="Pfam" id="PF00326"/>
    </source>
</evidence>
<dbReference type="Proteomes" id="UP000051802">
    <property type="component" value="Unassembled WGS sequence"/>
</dbReference>
<dbReference type="PANTHER" id="PTHR43037:SF1">
    <property type="entry name" value="BLL1128 PROTEIN"/>
    <property type="match status" value="1"/>
</dbReference>
<comment type="caution">
    <text evidence="4">The sequence shown here is derived from an EMBL/GenBank/DDBJ whole genome shotgun (WGS) entry which is preliminary data.</text>
</comment>
<evidence type="ECO:0000313" key="4">
    <source>
        <dbReference type="EMBL" id="KRG46941.1"/>
    </source>
</evidence>
<feature type="signal peptide" evidence="2">
    <location>
        <begin position="1"/>
        <end position="19"/>
    </location>
</feature>
<protein>
    <submittedName>
        <fullName evidence="4">Phospholipase</fullName>
    </submittedName>
</protein>
<keyword evidence="5" id="KW-1185">Reference proteome</keyword>
<dbReference type="STRING" id="676599.ARC20_03615"/>
<dbReference type="InterPro" id="IPR050955">
    <property type="entry name" value="Plant_Biomass_Hydrol_Est"/>
</dbReference>
<feature type="domain" description="Peptidase S9 prolyl oligopeptidase catalytic" evidence="3">
    <location>
        <begin position="117"/>
        <end position="258"/>
    </location>
</feature>
<dbReference type="GO" id="GO:0008236">
    <property type="term" value="F:serine-type peptidase activity"/>
    <property type="evidence" value="ECO:0007669"/>
    <property type="project" value="InterPro"/>
</dbReference>
<dbReference type="PROSITE" id="PS51257">
    <property type="entry name" value="PROKAR_LIPOPROTEIN"/>
    <property type="match status" value="1"/>
</dbReference>
<gene>
    <name evidence="4" type="ORF">ARC20_03615</name>
</gene>
<accession>A0A0R0ANV6</accession>
<dbReference type="RefSeq" id="WP_057643654.1">
    <property type="nucleotide sequence ID" value="NZ_LLXU01000049.1"/>
</dbReference>
<dbReference type="EMBL" id="LLXU01000049">
    <property type="protein sequence ID" value="KRG46941.1"/>
    <property type="molecule type" value="Genomic_DNA"/>
</dbReference>
<organism evidence="4 5">
    <name type="scientific">Stenotrophomonas panacihumi</name>
    <dbReference type="NCBI Taxonomy" id="676599"/>
    <lineage>
        <taxon>Bacteria</taxon>
        <taxon>Pseudomonadati</taxon>
        <taxon>Pseudomonadota</taxon>
        <taxon>Gammaproteobacteria</taxon>
        <taxon>Lysobacterales</taxon>
        <taxon>Lysobacteraceae</taxon>
        <taxon>Stenotrophomonas</taxon>
    </lineage>
</organism>
<name>A0A0R0ANV6_9GAMM</name>
<dbReference type="InterPro" id="IPR001375">
    <property type="entry name" value="Peptidase_S9_cat"/>
</dbReference>
<proteinExistence type="predicted"/>
<dbReference type="SUPFAM" id="SSF53474">
    <property type="entry name" value="alpha/beta-Hydrolases"/>
    <property type="match status" value="1"/>
</dbReference>
<keyword evidence="1 2" id="KW-0732">Signal</keyword>
<dbReference type="InterPro" id="IPR029058">
    <property type="entry name" value="AB_hydrolase_fold"/>
</dbReference>
<evidence type="ECO:0000256" key="1">
    <source>
        <dbReference type="ARBA" id="ARBA00022729"/>
    </source>
</evidence>